<feature type="transmembrane region" description="Helical" evidence="9">
    <location>
        <begin position="287"/>
        <end position="306"/>
    </location>
</feature>
<evidence type="ECO:0000256" key="3">
    <source>
        <dbReference type="ARBA" id="ARBA00022692"/>
    </source>
</evidence>
<keyword evidence="9" id="KW-0521">NADP</keyword>
<dbReference type="PANTHER" id="PTHR14624">
    <property type="entry name" value="DFG10 PROTEIN"/>
    <property type="match status" value="1"/>
</dbReference>
<reference evidence="11" key="1">
    <citation type="submission" date="2022-08" db="UniProtKB">
        <authorList>
            <consortium name="EnsemblMetazoa"/>
        </authorList>
    </citation>
    <scope>IDENTIFICATION</scope>
    <source>
        <strain evidence="11">Israel</strain>
    </source>
</reference>
<dbReference type="AlphaFoldDB" id="A0A1B0DIY8"/>
<keyword evidence="9" id="KW-0256">Endoplasmic reticulum</keyword>
<keyword evidence="5 9" id="KW-0472">Membrane</keyword>
<feature type="transmembrane region" description="Helical" evidence="9">
    <location>
        <begin position="70"/>
        <end position="88"/>
    </location>
</feature>
<name>A0A1B0DIY8_PHLPP</name>
<dbReference type="GO" id="GO:0003865">
    <property type="term" value="F:3-oxo-5-alpha-steroid 4-dehydrogenase activity"/>
    <property type="evidence" value="ECO:0007669"/>
    <property type="project" value="TreeGrafter"/>
</dbReference>
<comment type="function">
    <text evidence="9">Plays a key role in early steps of protein N-linked glycosylation by being involved in the conversion of polyprenol into dolichol. Acts as a polyprenal reductase that mediates the reduction of polyprenal into dolichal in a NADP-dependent mechanism. Dolichols are required for the synthesis of dolichol-linked monosaccharides and the oligosaccharide precursor used for N-glycosylation.</text>
</comment>
<evidence type="ECO:0000259" key="10">
    <source>
        <dbReference type="Pfam" id="PF02544"/>
    </source>
</evidence>
<evidence type="ECO:0000313" key="11">
    <source>
        <dbReference type="EnsemblMetazoa" id="PPAI008125-PA"/>
    </source>
</evidence>
<dbReference type="GO" id="GO:0005789">
    <property type="term" value="C:endoplasmic reticulum membrane"/>
    <property type="evidence" value="ECO:0007669"/>
    <property type="project" value="UniProtKB-SubCell"/>
</dbReference>
<sequence>MSEEVAKEFYRDIYASQKSAEDHERPEENLKFSTPLETLLATICMFAQCTRRFWETHFLQIFSRSSRINIAHYLVGYIHYFGALVAILGHAQGFVMTSGSALVSREQFTWRIIISTAIFAFAWWHQWRSNVILARLRTDSNGNVVTEKHLMPTGGFFEIISSPHMMFECLIYLSLIPMLPGNALWLLICAWMSCKALLTFQERKLSVTVELDTPLEALLAIICIFAQCFRRFWETHFLQTFSRSSCMHIIHYFISYLHYFGVPLATLNNAQGFVTTTGNTLVSREQFTWRIIIPTAVFAFAWWHQFRSNVILARLRRDSKGNVVTEKHSIPRGGFFEVVSSPHMMFECLIYLSLILMLPGNTLWLLICLWVVSNQCQVAHWTHEWYKENFPEYPKERKAIIPWTF</sequence>
<dbReference type="InterPro" id="IPR001104">
    <property type="entry name" value="3-oxo-5_a-steroid_4-DH_C"/>
</dbReference>
<evidence type="ECO:0000256" key="9">
    <source>
        <dbReference type="RuleBase" id="RU367081"/>
    </source>
</evidence>
<feature type="domain" description="3-oxo-5-alpha-steroid 4-dehydrogenase C-terminal" evidence="10">
    <location>
        <begin position="105"/>
        <end position="200"/>
    </location>
</feature>
<feature type="domain" description="3-oxo-5-alpha-steroid 4-dehydrogenase C-terminal" evidence="10">
    <location>
        <begin position="284"/>
        <end position="405"/>
    </location>
</feature>
<keyword evidence="3 9" id="KW-0812">Transmembrane</keyword>
<feature type="transmembrane region" description="Helical" evidence="9">
    <location>
        <begin position="249"/>
        <end position="267"/>
    </location>
</feature>
<feature type="transmembrane region" description="Helical" evidence="9">
    <location>
        <begin position="108"/>
        <end position="127"/>
    </location>
</feature>
<evidence type="ECO:0000256" key="8">
    <source>
        <dbReference type="ARBA" id="ARBA00049427"/>
    </source>
</evidence>
<comment type="pathway">
    <text evidence="9">Protein modification; protein glycosylation.</text>
</comment>
<dbReference type="EMBL" id="AJVK01034596">
    <property type="status" value="NOT_ANNOTATED_CDS"/>
    <property type="molecule type" value="Genomic_DNA"/>
</dbReference>
<dbReference type="EnsemblMetazoa" id="PPAI008125-RA">
    <property type="protein sequence ID" value="PPAI008125-PA"/>
    <property type="gene ID" value="PPAI008125"/>
</dbReference>
<dbReference type="PANTHER" id="PTHR14624:SF0">
    <property type="entry name" value="POLYPRENOL REDUCTASE"/>
    <property type="match status" value="1"/>
</dbReference>
<dbReference type="GO" id="GO:0102389">
    <property type="term" value="F:polyprenol reductase activity"/>
    <property type="evidence" value="ECO:0007669"/>
    <property type="project" value="UniProtKB-UniRule"/>
</dbReference>
<comment type="subcellular location">
    <subcellularLocation>
        <location evidence="1">Endomembrane system</location>
        <topology evidence="1">Multi-pass membrane protein</topology>
    </subcellularLocation>
    <subcellularLocation>
        <location evidence="9">Endoplasmic reticulum membrane</location>
    </subcellularLocation>
</comment>
<evidence type="ECO:0000256" key="7">
    <source>
        <dbReference type="ARBA" id="ARBA00047186"/>
    </source>
</evidence>
<dbReference type="Proteomes" id="UP000092462">
    <property type="component" value="Unassembled WGS sequence"/>
</dbReference>
<proteinExistence type="inferred from homology"/>
<evidence type="ECO:0000256" key="2">
    <source>
        <dbReference type="ARBA" id="ARBA00012522"/>
    </source>
</evidence>
<evidence type="ECO:0000256" key="1">
    <source>
        <dbReference type="ARBA" id="ARBA00004127"/>
    </source>
</evidence>
<keyword evidence="4 9" id="KW-1133">Transmembrane helix</keyword>
<dbReference type="VEuPathDB" id="VectorBase:PPAPM1_008269"/>
<dbReference type="EMBL" id="AJVK01034595">
    <property type="status" value="NOT_ANNOTATED_CDS"/>
    <property type="molecule type" value="Genomic_DNA"/>
</dbReference>
<evidence type="ECO:0000256" key="4">
    <source>
        <dbReference type="ARBA" id="ARBA00022989"/>
    </source>
</evidence>
<dbReference type="Pfam" id="PF02544">
    <property type="entry name" value="Steroid_dh"/>
    <property type="match status" value="2"/>
</dbReference>
<dbReference type="GO" id="GO:0006488">
    <property type="term" value="P:dolichol-linked oligosaccharide biosynthetic process"/>
    <property type="evidence" value="ECO:0007669"/>
    <property type="project" value="UniProtKB-UniRule"/>
</dbReference>
<evidence type="ECO:0000256" key="5">
    <source>
        <dbReference type="ARBA" id="ARBA00023136"/>
    </source>
</evidence>
<protein>
    <recommendedName>
        <fullName evidence="7 9">Polyprenal reductase</fullName>
        <ecNumber evidence="2 9">1.3.1.94</ecNumber>
    </recommendedName>
</protein>
<dbReference type="InterPro" id="IPR039698">
    <property type="entry name" value="Dfg10/SRD5A3"/>
</dbReference>
<feature type="transmembrane region" description="Helical" evidence="9">
    <location>
        <begin position="213"/>
        <end position="229"/>
    </location>
</feature>
<dbReference type="VEuPathDB" id="VectorBase:PPAPM1_003145"/>
<organism evidence="11 12">
    <name type="scientific">Phlebotomus papatasi</name>
    <name type="common">Sandfly</name>
    <dbReference type="NCBI Taxonomy" id="29031"/>
    <lineage>
        <taxon>Eukaryota</taxon>
        <taxon>Metazoa</taxon>
        <taxon>Ecdysozoa</taxon>
        <taxon>Arthropoda</taxon>
        <taxon>Hexapoda</taxon>
        <taxon>Insecta</taxon>
        <taxon>Pterygota</taxon>
        <taxon>Neoptera</taxon>
        <taxon>Endopterygota</taxon>
        <taxon>Diptera</taxon>
        <taxon>Nematocera</taxon>
        <taxon>Psychodoidea</taxon>
        <taxon>Psychodidae</taxon>
        <taxon>Phlebotomus</taxon>
        <taxon>Phlebotomus</taxon>
    </lineage>
</organism>
<evidence type="ECO:0000256" key="6">
    <source>
        <dbReference type="ARBA" id="ARBA00046320"/>
    </source>
</evidence>
<dbReference type="EC" id="1.3.1.94" evidence="2 9"/>
<comment type="catalytic activity">
    <reaction evidence="8 9">
        <text>a di-trans,poly-cis-dolichal + NADP(+) = a di-trans,poly-cis-polyprenal + NADPH + H(+)</text>
        <dbReference type="Rhea" id="RHEA:80727"/>
        <dbReference type="Rhea" id="RHEA-COMP:19536"/>
        <dbReference type="Rhea" id="RHEA-COMP:19537"/>
        <dbReference type="ChEBI" id="CHEBI:15378"/>
        <dbReference type="ChEBI" id="CHEBI:57783"/>
        <dbReference type="ChEBI" id="CHEBI:58349"/>
        <dbReference type="ChEBI" id="CHEBI:231623"/>
        <dbReference type="ChEBI" id="CHEBI:231637"/>
        <dbReference type="EC" id="1.3.1.94"/>
    </reaction>
    <physiologicalReaction direction="right-to-left" evidence="8 9">
        <dbReference type="Rhea" id="RHEA:80729"/>
    </physiologicalReaction>
</comment>
<dbReference type="GO" id="GO:0016095">
    <property type="term" value="P:polyprenol catabolic process"/>
    <property type="evidence" value="ECO:0007669"/>
    <property type="project" value="UniProtKB-UniRule"/>
</dbReference>
<feature type="transmembrane region" description="Helical" evidence="9">
    <location>
        <begin position="170"/>
        <end position="193"/>
    </location>
</feature>
<comment type="similarity">
    <text evidence="6 9">Belongs to the steroid 5-alpha reductase family. Polyprenal reductase subfamily.</text>
</comment>
<dbReference type="PROSITE" id="PS50244">
    <property type="entry name" value="S5A_REDUCTASE"/>
    <property type="match status" value="2"/>
</dbReference>
<dbReference type="VEuPathDB" id="VectorBase:PPAI008125"/>
<dbReference type="GO" id="GO:0160198">
    <property type="term" value="F:polyprenal reductase activity"/>
    <property type="evidence" value="ECO:0007669"/>
    <property type="project" value="UniProtKB-EC"/>
</dbReference>
<keyword evidence="9" id="KW-0560">Oxidoreductase</keyword>
<feature type="transmembrane region" description="Helical" evidence="9">
    <location>
        <begin position="349"/>
        <end position="372"/>
    </location>
</feature>
<evidence type="ECO:0000313" key="12">
    <source>
        <dbReference type="Proteomes" id="UP000092462"/>
    </source>
</evidence>
<keyword evidence="12" id="KW-1185">Reference proteome</keyword>
<accession>A0A1B0DIY8</accession>